<dbReference type="InterPro" id="IPR054206">
    <property type="entry name" value="DUF6912"/>
</dbReference>
<comment type="caution">
    <text evidence="1">The sequence shown here is derived from an EMBL/GenBank/DDBJ whole genome shotgun (WGS) entry which is preliminary data.</text>
</comment>
<keyword evidence="2" id="KW-1185">Reference proteome</keyword>
<dbReference type="Proteomes" id="UP000308760">
    <property type="component" value="Unassembled WGS sequence"/>
</dbReference>
<dbReference type="EMBL" id="STGY01000007">
    <property type="protein sequence ID" value="THV43194.1"/>
    <property type="molecule type" value="Genomic_DNA"/>
</dbReference>
<name>A0A4S8QRA8_9ACTN</name>
<reference evidence="1 2" key="2">
    <citation type="submission" date="2019-05" db="EMBL/GenBank/DDBJ databases">
        <title>Glycomyces buryatensis sp. nov.</title>
        <authorList>
            <person name="Nikitina E."/>
        </authorList>
    </citation>
    <scope>NUCLEOTIDE SEQUENCE [LARGE SCALE GENOMIC DNA]</scope>
    <source>
        <strain evidence="1 2">18</strain>
    </source>
</reference>
<dbReference type="AlphaFoldDB" id="A0A4S8QRA8"/>
<reference evidence="2" key="1">
    <citation type="submission" date="2019-04" db="EMBL/GenBank/DDBJ databases">
        <title>Nocardioides xinjiangensis sp. nov.</title>
        <authorList>
            <person name="Liu S."/>
        </authorList>
    </citation>
    <scope>NUCLEOTIDE SEQUENCE [LARGE SCALE GENOMIC DNA]</scope>
    <source>
        <strain evidence="2">18</strain>
    </source>
</reference>
<sequence length="166" mass="17487">MAKQHSGPRGSRRIYVPASTGMLRGLADSGELKPAGPVHTVTASLRREYPDVDVEDLEYTAFADAGLASLPLLVGHLPRRVVISADVPDERVTEHGEGTGADFDGSVKLKRVAAIHVDDADAAVEIAEALGDPEAADLDAVEAHVLDWYAPTELQDLLATLNAGTA</sequence>
<protein>
    <submittedName>
        <fullName evidence="1">Uncharacterized protein</fullName>
    </submittedName>
</protein>
<evidence type="ECO:0000313" key="1">
    <source>
        <dbReference type="EMBL" id="THV43194.1"/>
    </source>
</evidence>
<proteinExistence type="predicted"/>
<dbReference type="OrthoDB" id="3214389at2"/>
<gene>
    <name evidence="1" type="ORF">FAB82_02905</name>
</gene>
<organism evidence="1 2">
    <name type="scientific">Glycomyces buryatensis</name>
    <dbReference type="NCBI Taxonomy" id="2570927"/>
    <lineage>
        <taxon>Bacteria</taxon>
        <taxon>Bacillati</taxon>
        <taxon>Actinomycetota</taxon>
        <taxon>Actinomycetes</taxon>
        <taxon>Glycomycetales</taxon>
        <taxon>Glycomycetaceae</taxon>
        <taxon>Glycomyces</taxon>
    </lineage>
</organism>
<accession>A0A4S8QRA8</accession>
<dbReference type="Pfam" id="PF21853">
    <property type="entry name" value="DUF6912"/>
    <property type="match status" value="1"/>
</dbReference>
<evidence type="ECO:0000313" key="2">
    <source>
        <dbReference type="Proteomes" id="UP000308760"/>
    </source>
</evidence>